<proteinExistence type="predicted"/>
<protein>
    <submittedName>
        <fullName evidence="2">Uncharacterized protein</fullName>
    </submittedName>
</protein>
<dbReference type="EMBL" id="MF467280">
    <property type="protein sequence ID" value="ATI21066.1"/>
    <property type="molecule type" value="Genomic_DNA"/>
</dbReference>
<dbReference type="Proteomes" id="UP000318778">
    <property type="component" value="Segment"/>
</dbReference>
<name>A0A2C9DST3_9POXV</name>
<keyword evidence="3" id="KW-1185">Reference proteome</keyword>
<organism evidence="2">
    <name type="scientific">Western grey kangaroopox virus</name>
    <dbReference type="NCBI Taxonomy" id="1566307"/>
    <lineage>
        <taxon>Viruses</taxon>
        <taxon>Varidnaviria</taxon>
        <taxon>Bamfordvirae</taxon>
        <taxon>Nucleocytoviricota</taxon>
        <taxon>Pokkesviricetes</taxon>
        <taxon>Chitovirales</taxon>
        <taxon>Poxviridae</taxon>
        <taxon>Chordopoxvirinae</taxon>
        <taxon>Macropopoxvirus</taxon>
        <taxon>Macropopoxvirus mfuliginosuspox</taxon>
        <taxon>Western kangaroopox virus</taxon>
    </lineage>
</organism>
<reference evidence="2" key="1">
    <citation type="journal article" date="2017" name="Virus Res.">
        <title>Complete genomic characterisation of two novel poxviruses (WKPV and EKPV) from western and eastern grey kangaroos.</title>
        <authorList>
            <person name="Bennett M."/>
            <person name="Tu S.L."/>
            <person name="Upton C."/>
            <person name="McArtor C."/>
            <person name="Gillett A."/>
            <person name="Laird T."/>
            <person name="O'Dea M."/>
        </authorList>
    </citation>
    <scope>NUCLEOTIDE SEQUENCE [LARGE SCALE GENOMIC DNA]</scope>
    <source>
        <strain evidence="2">Western Australia</strain>
    </source>
</reference>
<sequence length="93" mass="9742">METVGETFPTGKTVDIFSSLVSGEEGPQERRPGSESDLFDPPRPGEDILGSSEAGEQVGDAVSSDNVTSGTHDDATEESTAPSLPEKQSHAEH</sequence>
<evidence type="ECO:0000313" key="3">
    <source>
        <dbReference type="Proteomes" id="UP000318778"/>
    </source>
</evidence>
<evidence type="ECO:0000256" key="1">
    <source>
        <dbReference type="SAM" id="MobiDB-lite"/>
    </source>
</evidence>
<evidence type="ECO:0000313" key="2">
    <source>
        <dbReference type="EMBL" id="ATI21066.1"/>
    </source>
</evidence>
<accession>A0A2C9DST3</accession>
<feature type="region of interest" description="Disordered" evidence="1">
    <location>
        <begin position="1"/>
        <end position="93"/>
    </location>
</feature>